<protein>
    <submittedName>
        <fullName evidence="1">Uncharacterized protein</fullName>
    </submittedName>
</protein>
<dbReference type="KEGG" id="htr:EPV75_08825"/>
<organism evidence="1 2">
    <name type="scientific">Hydrogenovibrio thermophilus</name>
    <dbReference type="NCBI Taxonomy" id="265883"/>
    <lineage>
        <taxon>Bacteria</taxon>
        <taxon>Pseudomonadati</taxon>
        <taxon>Pseudomonadota</taxon>
        <taxon>Gammaproteobacteria</taxon>
        <taxon>Thiotrichales</taxon>
        <taxon>Piscirickettsiaceae</taxon>
        <taxon>Hydrogenovibrio</taxon>
    </lineage>
</organism>
<keyword evidence="2" id="KW-1185">Reference proteome</keyword>
<evidence type="ECO:0000313" key="1">
    <source>
        <dbReference type="EMBL" id="QAB15764.1"/>
    </source>
</evidence>
<reference evidence="1 2" key="1">
    <citation type="journal article" date="2018" name="Environ. Microbiol.">
        <title>Genomes of ubiquitous marine and hypersaline Hydrogenovibrio, Thiomicrorhabdus and Thiomicrospira spp. encode a diversity of mechanisms to sustain chemolithoautotrophy in heterogeneous environments.</title>
        <authorList>
            <person name="Scott K.M."/>
            <person name="Williams J."/>
            <person name="Porter C.M.B."/>
            <person name="Russel S."/>
            <person name="Harmer T.L."/>
            <person name="Paul J.H."/>
            <person name="Antonen K.M."/>
            <person name="Bridges M.K."/>
            <person name="Camper G.J."/>
            <person name="Campla C.K."/>
            <person name="Casella L.G."/>
            <person name="Chase E."/>
            <person name="Conrad J.W."/>
            <person name="Cruz M.C."/>
            <person name="Dunlap D.S."/>
            <person name="Duran L."/>
            <person name="Fahsbender E.M."/>
            <person name="Goldsmith D.B."/>
            <person name="Keeley R.F."/>
            <person name="Kondoff M.R."/>
            <person name="Kussy B.I."/>
            <person name="Lane M.K."/>
            <person name="Lawler S."/>
            <person name="Leigh B.A."/>
            <person name="Lewis C."/>
            <person name="Lostal L.M."/>
            <person name="Marking D."/>
            <person name="Mancera P.A."/>
            <person name="McClenthan E.C."/>
            <person name="McIntyre E.A."/>
            <person name="Mine J.A."/>
            <person name="Modi S."/>
            <person name="Moore B.D."/>
            <person name="Morgan W.A."/>
            <person name="Nelson K.M."/>
            <person name="Nguyen K.N."/>
            <person name="Ogburn N."/>
            <person name="Parrino D.G."/>
            <person name="Pedapudi A.D."/>
            <person name="Pelham R.P."/>
            <person name="Preece A.M."/>
            <person name="Rampersad E.A."/>
            <person name="Richardson J.C."/>
            <person name="Rodgers C.M."/>
            <person name="Schaffer B.L."/>
            <person name="Sheridan N.E."/>
            <person name="Solone M.R."/>
            <person name="Staley Z.R."/>
            <person name="Tabuchi M."/>
            <person name="Waide R.J."/>
            <person name="Wanjugi P.W."/>
            <person name="Young S."/>
            <person name="Clum A."/>
            <person name="Daum C."/>
            <person name="Huntemann M."/>
            <person name="Ivanova N."/>
            <person name="Kyrpides N."/>
            <person name="Mikhailova N."/>
            <person name="Palaniappan K."/>
            <person name="Pillay M."/>
            <person name="Reddy T.B.K."/>
            <person name="Shapiro N."/>
            <person name="Stamatis D."/>
            <person name="Varghese N."/>
            <person name="Woyke T."/>
            <person name="Boden R."/>
            <person name="Freyermuth S.K."/>
            <person name="Kerfeld C.A."/>
        </authorList>
    </citation>
    <scope>NUCLEOTIDE SEQUENCE [LARGE SCALE GENOMIC DNA]</scope>
    <source>
        <strain evidence="1 2">JR-2</strain>
    </source>
</reference>
<dbReference type="EMBL" id="CP035033">
    <property type="protein sequence ID" value="QAB15764.1"/>
    <property type="molecule type" value="Genomic_DNA"/>
</dbReference>
<evidence type="ECO:0000313" key="2">
    <source>
        <dbReference type="Proteomes" id="UP000285478"/>
    </source>
</evidence>
<dbReference type="RefSeq" id="WP_128385135.1">
    <property type="nucleotide sequence ID" value="NZ_CP035033.1"/>
</dbReference>
<sequence>MHLPTRPIQPEDHVLIALGPNGHPTFKTIHPSEHYLDHLGQHMVGCKKSQYETHMVVSSHNVFTLTNPDYRFDEALDQIIRNLILDRYPKSI</sequence>
<proteinExistence type="predicted"/>
<dbReference type="AlphaFoldDB" id="A0A410H4B6"/>
<gene>
    <name evidence="1" type="ORF">EPV75_08825</name>
</gene>
<dbReference type="Proteomes" id="UP000285478">
    <property type="component" value="Chromosome"/>
</dbReference>
<accession>A0A410H4B6</accession>
<name>A0A410H4B6_9GAMM</name>